<organism evidence="1 2">
    <name type="scientific">Phoxinus phoxinus</name>
    <name type="common">Eurasian minnow</name>
    <dbReference type="NCBI Taxonomy" id="58324"/>
    <lineage>
        <taxon>Eukaryota</taxon>
        <taxon>Metazoa</taxon>
        <taxon>Chordata</taxon>
        <taxon>Craniata</taxon>
        <taxon>Vertebrata</taxon>
        <taxon>Euteleostomi</taxon>
        <taxon>Actinopterygii</taxon>
        <taxon>Neopterygii</taxon>
        <taxon>Teleostei</taxon>
        <taxon>Ostariophysi</taxon>
        <taxon>Cypriniformes</taxon>
        <taxon>Leuciscidae</taxon>
        <taxon>Phoxininae</taxon>
        <taxon>Phoxinus</taxon>
    </lineage>
</organism>
<keyword evidence="2" id="KW-1185">Reference proteome</keyword>
<comment type="caution">
    <text evidence="1">The sequence shown here is derived from an EMBL/GenBank/DDBJ whole genome shotgun (WGS) entry which is preliminary data.</text>
</comment>
<evidence type="ECO:0000313" key="2">
    <source>
        <dbReference type="Proteomes" id="UP001364617"/>
    </source>
</evidence>
<protein>
    <submittedName>
        <fullName evidence="1">Uncharacterized protein</fullName>
    </submittedName>
</protein>
<sequence length="67" mass="7455">MGGVSQAACELTARCRFLRCIETFVMEEDELLTDTSASRIIHTQSADHQTCQCKGIRVKHLTLLLAC</sequence>
<gene>
    <name evidence="1" type="ORF">R3I93_006798</name>
</gene>
<reference evidence="1 2" key="1">
    <citation type="submission" date="2024-02" db="EMBL/GenBank/DDBJ databases">
        <title>Chromosome-level genome assembly of the Eurasian Minnow (Phoxinus phoxinus).</title>
        <authorList>
            <person name="Oriowo T.O."/>
            <person name="Martin S."/>
            <person name="Stange M."/>
            <person name="Chrysostomakis Y."/>
            <person name="Brown T."/>
            <person name="Winkler S."/>
            <person name="Kukowka S."/>
            <person name="Myers E.W."/>
            <person name="Bohne A."/>
        </authorList>
    </citation>
    <scope>NUCLEOTIDE SEQUENCE [LARGE SCALE GENOMIC DNA]</scope>
    <source>
        <strain evidence="1">ZFMK-TIS-60720</strain>
        <tissue evidence="1">Whole Organism</tissue>
    </source>
</reference>
<evidence type="ECO:0000313" key="1">
    <source>
        <dbReference type="EMBL" id="KAK7162576.1"/>
    </source>
</evidence>
<dbReference type="AlphaFoldDB" id="A0AAN9D4T6"/>
<dbReference type="EMBL" id="JAYKXH010000007">
    <property type="protein sequence ID" value="KAK7162576.1"/>
    <property type="molecule type" value="Genomic_DNA"/>
</dbReference>
<proteinExistence type="predicted"/>
<dbReference type="Proteomes" id="UP001364617">
    <property type="component" value="Unassembled WGS sequence"/>
</dbReference>
<accession>A0AAN9D4T6</accession>
<name>A0AAN9D4T6_9TELE</name>